<keyword evidence="4" id="KW-1185">Reference proteome</keyword>
<dbReference type="AlphaFoldDB" id="A0A8S4PYF0"/>
<gene>
    <name evidence="3" type="ORF">OFUS_LOCUS21023</name>
</gene>
<feature type="region of interest" description="Disordered" evidence="1">
    <location>
        <begin position="24"/>
        <end position="56"/>
    </location>
</feature>
<evidence type="ECO:0000256" key="1">
    <source>
        <dbReference type="SAM" id="MobiDB-lite"/>
    </source>
</evidence>
<feature type="signal peptide" evidence="2">
    <location>
        <begin position="1"/>
        <end position="19"/>
    </location>
</feature>
<organism evidence="3 4">
    <name type="scientific">Owenia fusiformis</name>
    <name type="common">Polychaete worm</name>
    <dbReference type="NCBI Taxonomy" id="6347"/>
    <lineage>
        <taxon>Eukaryota</taxon>
        <taxon>Metazoa</taxon>
        <taxon>Spiralia</taxon>
        <taxon>Lophotrochozoa</taxon>
        <taxon>Annelida</taxon>
        <taxon>Polychaeta</taxon>
        <taxon>Sedentaria</taxon>
        <taxon>Canalipalpata</taxon>
        <taxon>Sabellida</taxon>
        <taxon>Oweniida</taxon>
        <taxon>Oweniidae</taxon>
        <taxon>Owenia</taxon>
    </lineage>
</organism>
<feature type="compositionally biased region" description="Basic and acidic residues" evidence="1">
    <location>
        <begin position="28"/>
        <end position="40"/>
    </location>
</feature>
<evidence type="ECO:0000256" key="2">
    <source>
        <dbReference type="SAM" id="SignalP"/>
    </source>
</evidence>
<protein>
    <submittedName>
        <fullName evidence="3">Uncharacterized protein</fullName>
    </submittedName>
</protein>
<keyword evidence="2" id="KW-0732">Signal</keyword>
<reference evidence="3" key="1">
    <citation type="submission" date="2022-03" db="EMBL/GenBank/DDBJ databases">
        <authorList>
            <person name="Martin C."/>
        </authorList>
    </citation>
    <scope>NUCLEOTIDE SEQUENCE</scope>
</reference>
<dbReference type="EMBL" id="CAIIXF020000010">
    <property type="protein sequence ID" value="CAH1796633.1"/>
    <property type="molecule type" value="Genomic_DNA"/>
</dbReference>
<feature type="chain" id="PRO_5035938075" evidence="2">
    <location>
        <begin position="20"/>
        <end position="351"/>
    </location>
</feature>
<dbReference type="Proteomes" id="UP000749559">
    <property type="component" value="Unassembled WGS sequence"/>
</dbReference>
<sequence>MKVFVVVLAVCLLLVCVHAQRERKKNKDGREGGKRGDRRPGKVKKPRPGTGTPCPDANNAAYEIEWKGRKACCKDGIWKWPTGGPVLVEQPNGQDKAEPVAKRCRGSGIFTVTGPNKCDCVRSDICPEEGDLRYENWCCVDNVWKYPNGNGETYFSRYIQDDAKEIELRCKGGRRFQIMGPRDCGCLPYTSPRQGPNVEQAGLSVPDEVISLGRCKKSGDFILINRNYNGDNGVTTTDRNIPAMCTPSQSGRPTWNVLCWPDMEDHQFAQAVCEGLRGCKQGGSATQRDCKNVKVVPIAEFHTKDRVDQRVRLKFTCSGPASSVENCQPELTAGCNKKMFRIEGCYPPEKQ</sequence>
<evidence type="ECO:0000313" key="3">
    <source>
        <dbReference type="EMBL" id="CAH1796633.1"/>
    </source>
</evidence>
<evidence type="ECO:0000313" key="4">
    <source>
        <dbReference type="Proteomes" id="UP000749559"/>
    </source>
</evidence>
<comment type="caution">
    <text evidence="3">The sequence shown here is derived from an EMBL/GenBank/DDBJ whole genome shotgun (WGS) entry which is preliminary data.</text>
</comment>
<name>A0A8S4PYF0_OWEFU</name>
<proteinExistence type="predicted"/>
<accession>A0A8S4PYF0</accession>